<dbReference type="AlphaFoldDB" id="A0AAP2Q234"/>
<sequence length="51" mass="5691">MTLFPLPFTEVASKPSQLENNMKAAGFKIPADAMAEIDKITGFHRFERHVG</sequence>
<gene>
    <name evidence="1" type="ORF">PUW55_03170</name>
</gene>
<reference evidence="1" key="1">
    <citation type="submission" date="2023-02" db="EMBL/GenBank/DDBJ databases">
        <authorList>
            <person name="Whidbey C."/>
        </authorList>
    </citation>
    <scope>NUCLEOTIDE SEQUENCE</scope>
    <source>
        <strain evidence="1">VSI11</strain>
    </source>
</reference>
<dbReference type="SUPFAM" id="SSF51430">
    <property type="entry name" value="NAD(P)-linked oxidoreductase"/>
    <property type="match status" value="1"/>
</dbReference>
<protein>
    <recommendedName>
        <fullName evidence="3">Oxidoreductase</fullName>
    </recommendedName>
</protein>
<evidence type="ECO:0008006" key="3">
    <source>
        <dbReference type="Google" id="ProtNLM"/>
    </source>
</evidence>
<organism evidence="1 2">
    <name type="scientific">Bifidobacterium breve</name>
    <dbReference type="NCBI Taxonomy" id="1685"/>
    <lineage>
        <taxon>Bacteria</taxon>
        <taxon>Bacillati</taxon>
        <taxon>Actinomycetota</taxon>
        <taxon>Actinomycetes</taxon>
        <taxon>Bifidobacteriales</taxon>
        <taxon>Bifidobacteriaceae</taxon>
        <taxon>Bifidobacterium</taxon>
    </lineage>
</organism>
<proteinExistence type="predicted"/>
<dbReference type="RefSeq" id="WP_021649376.1">
    <property type="nucleotide sequence ID" value="NZ_BCXO01000031.1"/>
</dbReference>
<evidence type="ECO:0000313" key="1">
    <source>
        <dbReference type="EMBL" id="WEB55392.1"/>
    </source>
</evidence>
<evidence type="ECO:0000313" key="2">
    <source>
        <dbReference type="Proteomes" id="UP001219009"/>
    </source>
</evidence>
<dbReference type="InterPro" id="IPR036812">
    <property type="entry name" value="NAD(P)_OxRdtase_dom_sf"/>
</dbReference>
<name>A0AAP2Q234_BIFBR</name>
<dbReference type="Proteomes" id="UP001219009">
    <property type="component" value="Chromosome"/>
</dbReference>
<accession>A0AAP2Q234</accession>
<dbReference type="EMBL" id="CP118083">
    <property type="protein sequence ID" value="WEB55392.1"/>
    <property type="molecule type" value="Genomic_DNA"/>
</dbReference>